<comment type="caution">
    <text evidence="3">The sequence shown here is derived from an EMBL/GenBank/DDBJ whole genome shotgun (WGS) entry which is preliminary data.</text>
</comment>
<protein>
    <recommendedName>
        <fullName evidence="2">Myb/SANT-like DNA-binding domain-containing protein</fullName>
    </recommendedName>
</protein>
<dbReference type="Pfam" id="PF13837">
    <property type="entry name" value="Myb_DNA-bind_4"/>
    <property type="match status" value="1"/>
</dbReference>
<gene>
    <name evidence="3" type="ORF">RclHR1_23220002</name>
</gene>
<dbReference type="Proteomes" id="UP000247702">
    <property type="component" value="Unassembled WGS sequence"/>
</dbReference>
<evidence type="ECO:0000313" key="4">
    <source>
        <dbReference type="Proteomes" id="UP000247702"/>
    </source>
</evidence>
<dbReference type="AlphaFoldDB" id="A0A2Z6RPV7"/>
<accession>A0A2Z6RPV7</accession>
<reference evidence="3 4" key="1">
    <citation type="submission" date="2017-11" db="EMBL/GenBank/DDBJ databases">
        <title>The genome of Rhizophagus clarus HR1 reveals common genetic basis of auxotrophy among arbuscular mycorrhizal fungi.</title>
        <authorList>
            <person name="Kobayashi Y."/>
        </authorList>
    </citation>
    <scope>NUCLEOTIDE SEQUENCE [LARGE SCALE GENOMIC DNA]</scope>
    <source>
        <strain evidence="3 4">HR1</strain>
    </source>
</reference>
<sequence>MAQLNTGALQWPNDATLSLIQYRRLYQRFFCTTAIHDQKVIWNHISQNINNDHQNFAPTKRQCRNKWNALKSGYENLKRLLSGNPEGFPTHTPTLHDERFHDELSDEFWLAETPVRAARRNRVDRRRYEYRERRRSRSHHRHERGRSRSHHRHERRRSRSHHRHERRRSYSPYPRHRHRH</sequence>
<feature type="compositionally biased region" description="Basic residues" evidence="1">
    <location>
        <begin position="133"/>
        <end position="180"/>
    </location>
</feature>
<dbReference type="InterPro" id="IPR044822">
    <property type="entry name" value="Myb_DNA-bind_4"/>
</dbReference>
<dbReference type="EMBL" id="BEXD01001472">
    <property type="protein sequence ID" value="GBB94276.1"/>
    <property type="molecule type" value="Genomic_DNA"/>
</dbReference>
<dbReference type="Gene3D" id="1.10.10.60">
    <property type="entry name" value="Homeodomain-like"/>
    <property type="match status" value="1"/>
</dbReference>
<name>A0A2Z6RPV7_9GLOM</name>
<proteinExistence type="predicted"/>
<keyword evidence="4" id="KW-1185">Reference proteome</keyword>
<evidence type="ECO:0000313" key="3">
    <source>
        <dbReference type="EMBL" id="GBB94276.1"/>
    </source>
</evidence>
<evidence type="ECO:0000259" key="2">
    <source>
        <dbReference type="Pfam" id="PF13837"/>
    </source>
</evidence>
<feature type="domain" description="Myb/SANT-like DNA-binding" evidence="2">
    <location>
        <begin position="10"/>
        <end position="92"/>
    </location>
</feature>
<organism evidence="3 4">
    <name type="scientific">Rhizophagus clarus</name>
    <dbReference type="NCBI Taxonomy" id="94130"/>
    <lineage>
        <taxon>Eukaryota</taxon>
        <taxon>Fungi</taxon>
        <taxon>Fungi incertae sedis</taxon>
        <taxon>Mucoromycota</taxon>
        <taxon>Glomeromycotina</taxon>
        <taxon>Glomeromycetes</taxon>
        <taxon>Glomerales</taxon>
        <taxon>Glomeraceae</taxon>
        <taxon>Rhizophagus</taxon>
    </lineage>
</organism>
<feature type="region of interest" description="Disordered" evidence="1">
    <location>
        <begin position="131"/>
        <end position="180"/>
    </location>
</feature>
<evidence type="ECO:0000256" key="1">
    <source>
        <dbReference type="SAM" id="MobiDB-lite"/>
    </source>
</evidence>